<reference evidence="2 3" key="1">
    <citation type="submission" date="2018-12" db="EMBL/GenBank/DDBJ databases">
        <title>Bacillus chawlae sp. nov., Bacillus glennii sp. nov., and Bacillus saganii sp. nov. Isolated from the Vehicle Assembly Building at Kennedy Space Center where the Viking Spacecraft were Assembled.</title>
        <authorList>
            <person name="Seuylemezian A."/>
            <person name="Vaishampayan P."/>
        </authorList>
    </citation>
    <scope>NUCLEOTIDE SEQUENCE [LARGE SCALE GENOMIC DNA]</scope>
    <source>
        <strain evidence="2 3">L5</strain>
    </source>
</reference>
<dbReference type="Pfam" id="PF01381">
    <property type="entry name" value="HTH_3"/>
    <property type="match status" value="1"/>
</dbReference>
<gene>
    <name evidence="2" type="ORF">ELQ35_03690</name>
</gene>
<dbReference type="AlphaFoldDB" id="A0A3S0U0E0"/>
<dbReference type="InterPro" id="IPR011990">
    <property type="entry name" value="TPR-like_helical_dom_sf"/>
</dbReference>
<evidence type="ECO:0000313" key="2">
    <source>
        <dbReference type="EMBL" id="RUQ31461.1"/>
    </source>
</evidence>
<dbReference type="SMART" id="SM00530">
    <property type="entry name" value="HTH_XRE"/>
    <property type="match status" value="1"/>
</dbReference>
<dbReference type="Proteomes" id="UP000267430">
    <property type="component" value="Unassembled WGS sequence"/>
</dbReference>
<dbReference type="InterPro" id="IPR001387">
    <property type="entry name" value="Cro/C1-type_HTH"/>
</dbReference>
<evidence type="ECO:0000313" key="3">
    <source>
        <dbReference type="Proteomes" id="UP000267430"/>
    </source>
</evidence>
<dbReference type="RefSeq" id="WP_126863484.1">
    <property type="nucleotide sequence ID" value="NZ_JAUSTX010000004.1"/>
</dbReference>
<dbReference type="PROSITE" id="PS50943">
    <property type="entry name" value="HTH_CROC1"/>
    <property type="match status" value="1"/>
</dbReference>
<dbReference type="InterPro" id="IPR053163">
    <property type="entry name" value="HTH-type_regulator_Rgg"/>
</dbReference>
<comment type="caution">
    <text evidence="2">The sequence shown here is derived from an EMBL/GenBank/DDBJ whole genome shotgun (WGS) entry which is preliminary data.</text>
</comment>
<dbReference type="EMBL" id="RYZZ01000005">
    <property type="protein sequence ID" value="RUQ31461.1"/>
    <property type="molecule type" value="Genomic_DNA"/>
</dbReference>
<dbReference type="CDD" id="cd00093">
    <property type="entry name" value="HTH_XRE"/>
    <property type="match status" value="1"/>
</dbReference>
<dbReference type="Gene3D" id="1.25.40.10">
    <property type="entry name" value="Tetratricopeptide repeat domain"/>
    <property type="match status" value="1"/>
</dbReference>
<dbReference type="InterPro" id="IPR010982">
    <property type="entry name" value="Lambda_DNA-bd_dom_sf"/>
</dbReference>
<accession>A0A3S0U0E0</accession>
<dbReference type="PANTHER" id="PTHR37038">
    <property type="entry name" value="TRANSCRIPTIONAL REGULATOR-RELATED"/>
    <property type="match status" value="1"/>
</dbReference>
<dbReference type="GO" id="GO:0003677">
    <property type="term" value="F:DNA binding"/>
    <property type="evidence" value="ECO:0007669"/>
    <property type="project" value="InterPro"/>
</dbReference>
<dbReference type="Pfam" id="PF18768">
    <property type="entry name" value="RNPP_C"/>
    <property type="match status" value="1"/>
</dbReference>
<dbReference type="InterPro" id="IPR041315">
    <property type="entry name" value="PlcR_TPR"/>
</dbReference>
<organism evidence="2 3">
    <name type="scientific">Peribacillus cavernae</name>
    <dbReference type="NCBI Taxonomy" id="1674310"/>
    <lineage>
        <taxon>Bacteria</taxon>
        <taxon>Bacillati</taxon>
        <taxon>Bacillota</taxon>
        <taxon>Bacilli</taxon>
        <taxon>Bacillales</taxon>
        <taxon>Bacillaceae</taxon>
        <taxon>Peribacillus</taxon>
    </lineage>
</organism>
<name>A0A3S0U0E0_9BACI</name>
<evidence type="ECO:0000259" key="1">
    <source>
        <dbReference type="PROSITE" id="PS50943"/>
    </source>
</evidence>
<dbReference type="OrthoDB" id="1150409at2"/>
<sequence length="295" mass="34947">MDFSLIGQKIKELRKQAGLSQGELAKGICTQAQISKIERGDVYPYASTLYLISQRLGVDVNYFFDLGMTPRLDYVQEVKNQLTIARWNMNYTEMEEIVETEENNPLFKQNKRNYQLLLWHKGIYEYTIYKKAQKAMDTLKGAILLTQSTDKIYSEREIEILLSIGSIYFEEKMYKKAFVTYKTCNDYLSMLPYLTEGTVKTHIYYNMARALTRSNQYRESNTFCEEAIKWCIHKSSLYLLGELHYHIGYNFELTSDFSSAKEYMEKAKMIFELQNEKRYIPFIEKKLKKWGYKTK</sequence>
<dbReference type="SUPFAM" id="SSF48452">
    <property type="entry name" value="TPR-like"/>
    <property type="match status" value="1"/>
</dbReference>
<keyword evidence="3" id="KW-1185">Reference proteome</keyword>
<dbReference type="PANTHER" id="PTHR37038:SF14">
    <property type="entry name" value="TRANSCRIPTIONAL ACTIVATOR"/>
    <property type="match status" value="1"/>
</dbReference>
<dbReference type="SUPFAM" id="SSF47413">
    <property type="entry name" value="lambda repressor-like DNA-binding domains"/>
    <property type="match status" value="1"/>
</dbReference>
<feature type="domain" description="HTH cro/C1-type" evidence="1">
    <location>
        <begin position="10"/>
        <end position="63"/>
    </location>
</feature>
<proteinExistence type="predicted"/>
<protein>
    <submittedName>
        <fullName evidence="2">XRE family transcriptional regulator</fullName>
    </submittedName>
</protein>